<dbReference type="InterPro" id="IPR001254">
    <property type="entry name" value="Trypsin_dom"/>
</dbReference>
<dbReference type="SMART" id="SM00020">
    <property type="entry name" value="Tryp_SPc"/>
    <property type="match status" value="1"/>
</dbReference>
<keyword evidence="5" id="KW-0720">Serine protease</keyword>
<evidence type="ECO:0000256" key="2">
    <source>
        <dbReference type="ARBA" id="ARBA00022656"/>
    </source>
</evidence>
<accession>A0A7E5WE61</accession>
<comment type="function">
    <text evidence="9">Fibrinolytic activity; shows preferential cleavage of Arg-Gly bonds in all three fibrinogen chains. Contact with the caterpillars causes severe bleeding, due the anticoagulant effect of the protein.</text>
</comment>
<dbReference type="Gene3D" id="2.40.10.10">
    <property type="entry name" value="Trypsin-like serine proteases"/>
    <property type="match status" value="1"/>
</dbReference>
<evidence type="ECO:0000256" key="6">
    <source>
        <dbReference type="ARBA" id="ARBA00023157"/>
    </source>
</evidence>
<evidence type="ECO:0000259" key="11">
    <source>
        <dbReference type="PROSITE" id="PS50240"/>
    </source>
</evidence>
<keyword evidence="7" id="KW-1199">Hemostasis impairing toxin</keyword>
<dbReference type="RefSeq" id="XP_026738954.1">
    <property type="nucleotide sequence ID" value="XM_026883153.1"/>
</dbReference>
<keyword evidence="6" id="KW-1015">Disulfide bond</keyword>
<dbReference type="KEGG" id="tnl:113501857"/>
<keyword evidence="12" id="KW-1185">Reference proteome</keyword>
<sequence>MKYSISLINSKCRVTSNNSSSKERILFIFCHISDVLCKSRGSKVKSDDGKIVGGNETTIEQHPHMAYLLLFNGTVDFQCGGSIVNRFHIVTAAHCLTDIIRVRIRIGSTRSNSGGEMYEATSWFTHPMYDSQTSDYDVAVVRVAYGMTLNGVTTKAIRMVSRASDVEDGEDVTVTGWGTTSVSIQEGGSTSTELMEVTIPAVNRTGCNTLIGNGESITSRMFCAGLPEGGKDSCQGDSGGPAVVDGLLAGVTSFGFGCARPNSPGVYTRIGQTVIRSFIRLTSGS</sequence>
<comment type="subcellular location">
    <subcellularLocation>
        <location evidence="1">Secreted</location>
        <location evidence="1">Extracellular space</location>
    </subcellularLocation>
</comment>
<dbReference type="InterPro" id="IPR009003">
    <property type="entry name" value="Peptidase_S1_PA"/>
</dbReference>
<dbReference type="PROSITE" id="PS00134">
    <property type="entry name" value="TRYPSIN_HIS"/>
    <property type="match status" value="1"/>
</dbReference>
<reference evidence="13" key="1">
    <citation type="submission" date="2025-08" db="UniProtKB">
        <authorList>
            <consortium name="RefSeq"/>
        </authorList>
    </citation>
    <scope>IDENTIFICATION</scope>
</reference>
<evidence type="ECO:0000256" key="9">
    <source>
        <dbReference type="ARBA" id="ARBA00055534"/>
    </source>
</evidence>
<comment type="similarity">
    <text evidence="8">Belongs to the peptidase S1 family. CLIP subfamily.</text>
</comment>
<dbReference type="CDD" id="cd00190">
    <property type="entry name" value="Tryp_SPc"/>
    <property type="match status" value="1"/>
</dbReference>
<gene>
    <name evidence="13" type="primary">LOC113501857</name>
</gene>
<feature type="domain" description="Peptidase S1" evidence="11">
    <location>
        <begin position="51"/>
        <end position="284"/>
    </location>
</feature>
<evidence type="ECO:0000256" key="3">
    <source>
        <dbReference type="ARBA" id="ARBA00022670"/>
    </source>
</evidence>
<dbReference type="SUPFAM" id="SSF50494">
    <property type="entry name" value="Trypsin-like serine proteases"/>
    <property type="match status" value="1"/>
</dbReference>
<dbReference type="PANTHER" id="PTHR24276">
    <property type="entry name" value="POLYSERASE-RELATED"/>
    <property type="match status" value="1"/>
</dbReference>
<dbReference type="GO" id="GO:0090729">
    <property type="term" value="F:toxin activity"/>
    <property type="evidence" value="ECO:0007669"/>
    <property type="project" value="UniProtKB-KW"/>
</dbReference>
<evidence type="ECO:0000256" key="1">
    <source>
        <dbReference type="ARBA" id="ARBA00004239"/>
    </source>
</evidence>
<keyword evidence="10" id="KW-1205">Fibrinolytic toxin</keyword>
<dbReference type="FunFam" id="2.40.10.10:FF:000068">
    <property type="entry name" value="transmembrane protease serine 2"/>
    <property type="match status" value="1"/>
</dbReference>
<dbReference type="InterPro" id="IPR050430">
    <property type="entry name" value="Peptidase_S1"/>
</dbReference>
<dbReference type="InParanoid" id="A0A7E5WE61"/>
<dbReference type="InterPro" id="IPR001314">
    <property type="entry name" value="Peptidase_S1A"/>
</dbReference>
<dbReference type="GeneID" id="113501857"/>
<dbReference type="PANTHER" id="PTHR24276:SF91">
    <property type="entry name" value="AT26814P-RELATED"/>
    <property type="match status" value="1"/>
</dbReference>
<dbReference type="AlphaFoldDB" id="A0A7E5WE61"/>
<keyword evidence="3" id="KW-0645">Protease</keyword>
<dbReference type="Pfam" id="PF00089">
    <property type="entry name" value="Trypsin"/>
    <property type="match status" value="1"/>
</dbReference>
<keyword evidence="4" id="KW-0378">Hydrolase</keyword>
<dbReference type="FunFam" id="2.40.10.10:FF:000002">
    <property type="entry name" value="Transmembrane protease serine"/>
    <property type="match status" value="1"/>
</dbReference>
<evidence type="ECO:0000256" key="8">
    <source>
        <dbReference type="ARBA" id="ARBA00024195"/>
    </source>
</evidence>
<organism evidence="12 13">
    <name type="scientific">Trichoplusia ni</name>
    <name type="common">Cabbage looper</name>
    <dbReference type="NCBI Taxonomy" id="7111"/>
    <lineage>
        <taxon>Eukaryota</taxon>
        <taxon>Metazoa</taxon>
        <taxon>Ecdysozoa</taxon>
        <taxon>Arthropoda</taxon>
        <taxon>Hexapoda</taxon>
        <taxon>Insecta</taxon>
        <taxon>Pterygota</taxon>
        <taxon>Neoptera</taxon>
        <taxon>Endopterygota</taxon>
        <taxon>Lepidoptera</taxon>
        <taxon>Glossata</taxon>
        <taxon>Ditrysia</taxon>
        <taxon>Noctuoidea</taxon>
        <taxon>Noctuidae</taxon>
        <taxon>Plusiinae</taxon>
        <taxon>Trichoplusia</taxon>
    </lineage>
</organism>
<evidence type="ECO:0000256" key="10">
    <source>
        <dbReference type="ARBA" id="ARBA00084094"/>
    </source>
</evidence>
<dbReference type="OrthoDB" id="10002959at2759"/>
<dbReference type="PRINTS" id="PR00722">
    <property type="entry name" value="CHYMOTRYPSIN"/>
</dbReference>
<dbReference type="InterPro" id="IPR018114">
    <property type="entry name" value="TRYPSIN_HIS"/>
</dbReference>
<keyword evidence="2" id="KW-0800">Toxin</keyword>
<evidence type="ECO:0000256" key="7">
    <source>
        <dbReference type="ARBA" id="ARBA00023240"/>
    </source>
</evidence>
<proteinExistence type="inferred from homology"/>
<dbReference type="Proteomes" id="UP000322000">
    <property type="component" value="Chromosome 2"/>
</dbReference>
<evidence type="ECO:0000256" key="5">
    <source>
        <dbReference type="ARBA" id="ARBA00022825"/>
    </source>
</evidence>
<evidence type="ECO:0000313" key="12">
    <source>
        <dbReference type="Proteomes" id="UP000322000"/>
    </source>
</evidence>
<protein>
    <submittedName>
        <fullName evidence="13">Trypsin-3-like</fullName>
    </submittedName>
</protein>
<dbReference type="GO" id="GO:0006508">
    <property type="term" value="P:proteolysis"/>
    <property type="evidence" value="ECO:0007669"/>
    <property type="project" value="UniProtKB-KW"/>
</dbReference>
<dbReference type="GO" id="GO:0004252">
    <property type="term" value="F:serine-type endopeptidase activity"/>
    <property type="evidence" value="ECO:0007669"/>
    <property type="project" value="InterPro"/>
</dbReference>
<dbReference type="GO" id="GO:0005576">
    <property type="term" value="C:extracellular region"/>
    <property type="evidence" value="ECO:0007669"/>
    <property type="project" value="UniProtKB-SubCell"/>
</dbReference>
<name>A0A7E5WE61_TRINI</name>
<evidence type="ECO:0000313" key="13">
    <source>
        <dbReference type="RefSeq" id="XP_026738954.1"/>
    </source>
</evidence>
<dbReference type="PROSITE" id="PS50240">
    <property type="entry name" value="TRYPSIN_DOM"/>
    <property type="match status" value="1"/>
</dbReference>
<evidence type="ECO:0000256" key="4">
    <source>
        <dbReference type="ARBA" id="ARBA00022801"/>
    </source>
</evidence>
<dbReference type="InterPro" id="IPR043504">
    <property type="entry name" value="Peptidase_S1_PA_chymotrypsin"/>
</dbReference>